<accession>A0A5N5G8I4</accession>
<sequence length="208" mass="23847">MTRHIGEFLGNILGEYILMNQNRKDELFGSILRVRVCLDVRNLLQRFVNIQLHGRQMQIDARYEKLPLTCFLCEMMDHVEDQCECYEGKVLDDKDKPYGCWFQLDVLDKDYRRPIGRQFGLDAEGGWLMKAPVFEEVDALMEVEEGKSMETGAVGQGISSILDLNEAVSEPDSKGDQVAVVPFMSRALGRQFQDMLEDEREGLVTAMR</sequence>
<dbReference type="PANTHER" id="PTHR31286">
    <property type="entry name" value="GLYCINE-RICH CELL WALL STRUCTURAL PROTEIN 1.8-LIKE"/>
    <property type="match status" value="1"/>
</dbReference>
<dbReference type="OrthoDB" id="1001609at2759"/>
<evidence type="ECO:0000313" key="2">
    <source>
        <dbReference type="EMBL" id="KAB2609732.1"/>
    </source>
</evidence>
<proteinExistence type="predicted"/>
<evidence type="ECO:0000313" key="3">
    <source>
        <dbReference type="Proteomes" id="UP000327157"/>
    </source>
</evidence>
<reference evidence="2 3" key="2">
    <citation type="submission" date="2019-11" db="EMBL/GenBank/DDBJ databases">
        <title>A de novo genome assembly of a pear dwarfing rootstock.</title>
        <authorList>
            <person name="Wang F."/>
            <person name="Wang J."/>
            <person name="Li S."/>
            <person name="Zhang Y."/>
            <person name="Fang M."/>
            <person name="Ma L."/>
            <person name="Zhao Y."/>
            <person name="Jiang S."/>
        </authorList>
    </citation>
    <scope>NUCLEOTIDE SEQUENCE [LARGE SCALE GENOMIC DNA]</scope>
    <source>
        <strain evidence="2">S2</strain>
        <tissue evidence="2">Leaf</tissue>
    </source>
</reference>
<name>A0A5N5G8I4_9ROSA</name>
<dbReference type="Pfam" id="PF14392">
    <property type="entry name" value="zf-CCHC_4"/>
    <property type="match status" value="1"/>
</dbReference>
<evidence type="ECO:0000259" key="1">
    <source>
        <dbReference type="Pfam" id="PF14392"/>
    </source>
</evidence>
<dbReference type="Proteomes" id="UP000327157">
    <property type="component" value="Unassembled WGS sequence"/>
</dbReference>
<dbReference type="InterPro" id="IPR025836">
    <property type="entry name" value="Zn_knuckle_CX2CX4HX4C"/>
</dbReference>
<gene>
    <name evidence="2" type="ORF">D8674_041330</name>
</gene>
<protein>
    <recommendedName>
        <fullName evidence="1">Zinc knuckle CX2CX4HX4C domain-containing protein</fullName>
    </recommendedName>
</protein>
<organism evidence="2 3">
    <name type="scientific">Pyrus ussuriensis x Pyrus communis</name>
    <dbReference type="NCBI Taxonomy" id="2448454"/>
    <lineage>
        <taxon>Eukaryota</taxon>
        <taxon>Viridiplantae</taxon>
        <taxon>Streptophyta</taxon>
        <taxon>Embryophyta</taxon>
        <taxon>Tracheophyta</taxon>
        <taxon>Spermatophyta</taxon>
        <taxon>Magnoliopsida</taxon>
        <taxon>eudicotyledons</taxon>
        <taxon>Gunneridae</taxon>
        <taxon>Pentapetalae</taxon>
        <taxon>rosids</taxon>
        <taxon>fabids</taxon>
        <taxon>Rosales</taxon>
        <taxon>Rosaceae</taxon>
        <taxon>Amygdaloideae</taxon>
        <taxon>Maleae</taxon>
        <taxon>Pyrus</taxon>
    </lineage>
</organism>
<dbReference type="PANTHER" id="PTHR31286:SF178">
    <property type="entry name" value="DUF4283 DOMAIN-CONTAINING PROTEIN"/>
    <property type="match status" value="1"/>
</dbReference>
<comment type="caution">
    <text evidence="2">The sequence shown here is derived from an EMBL/GenBank/DDBJ whole genome shotgun (WGS) entry which is preliminary data.</text>
</comment>
<keyword evidence="3" id="KW-1185">Reference proteome</keyword>
<dbReference type="InterPro" id="IPR040256">
    <property type="entry name" value="At4g02000-like"/>
</dbReference>
<reference evidence="2 3" key="1">
    <citation type="submission" date="2019-09" db="EMBL/GenBank/DDBJ databases">
        <authorList>
            <person name="Ou C."/>
        </authorList>
    </citation>
    <scope>NUCLEOTIDE SEQUENCE [LARGE SCALE GENOMIC DNA]</scope>
    <source>
        <strain evidence="2">S2</strain>
        <tissue evidence="2">Leaf</tissue>
    </source>
</reference>
<dbReference type="EMBL" id="SMOL01000522">
    <property type="protein sequence ID" value="KAB2609732.1"/>
    <property type="molecule type" value="Genomic_DNA"/>
</dbReference>
<feature type="domain" description="Zinc knuckle CX2CX4HX4C" evidence="1">
    <location>
        <begin position="38"/>
        <end position="84"/>
    </location>
</feature>
<dbReference type="AlphaFoldDB" id="A0A5N5G8I4"/>